<organism evidence="1 2">
    <name type="scientific">Sporomusa malonica</name>
    <dbReference type="NCBI Taxonomy" id="112901"/>
    <lineage>
        <taxon>Bacteria</taxon>
        <taxon>Bacillati</taxon>
        <taxon>Bacillota</taxon>
        <taxon>Negativicutes</taxon>
        <taxon>Selenomonadales</taxon>
        <taxon>Sporomusaceae</taxon>
        <taxon>Sporomusa</taxon>
    </lineage>
</organism>
<dbReference type="Proteomes" id="UP000192738">
    <property type="component" value="Unassembled WGS sequence"/>
</dbReference>
<dbReference type="STRING" id="112901.SAMN04488500_12759"/>
<dbReference type="NCBIfam" id="NF005679">
    <property type="entry name" value="PRK07475.1"/>
    <property type="match status" value="1"/>
</dbReference>
<reference evidence="1 2" key="1">
    <citation type="submission" date="2017-04" db="EMBL/GenBank/DDBJ databases">
        <authorList>
            <person name="Afonso C.L."/>
            <person name="Miller P.J."/>
            <person name="Scott M.A."/>
            <person name="Spackman E."/>
            <person name="Goraichik I."/>
            <person name="Dimitrov K.M."/>
            <person name="Suarez D.L."/>
            <person name="Swayne D.E."/>
        </authorList>
    </citation>
    <scope>NUCLEOTIDE SEQUENCE [LARGE SCALE GENOMIC DNA]</scope>
    <source>
        <strain evidence="1 2">DSM 5090</strain>
    </source>
</reference>
<proteinExistence type="predicted"/>
<dbReference type="RefSeq" id="WP_084578086.1">
    <property type="nucleotide sequence ID" value="NZ_CP155572.1"/>
</dbReference>
<accession>A0A1W2EQ05</accession>
<protein>
    <recommendedName>
        <fullName evidence="3">Aspartate/glutamate racemase family protein</fullName>
    </recommendedName>
</protein>
<name>A0A1W2EQ05_9FIRM</name>
<evidence type="ECO:0000313" key="2">
    <source>
        <dbReference type="Proteomes" id="UP000192738"/>
    </source>
</evidence>
<dbReference type="AlphaFoldDB" id="A0A1W2EQ05"/>
<evidence type="ECO:0000313" key="1">
    <source>
        <dbReference type="EMBL" id="SMD11794.1"/>
    </source>
</evidence>
<gene>
    <name evidence="1" type="ORF">SAMN04488500_12759</name>
</gene>
<sequence>MIFWQNRDFGINHIKTRKNHVCYGMGLGIVLLNDAYPGFPGDVRNASAFPYPIQYEIAEGVTNKTLVYDKNPAQCRESVVAAARKLERLGCRAIAAECGYFAFFQKDVAAAVDVPVFMSSLLQVPFIQQVISPNKMVGIICAQKQFLSEDHLKNVGITPGSNYIIAGAQDEYGCSEFDNLWNPLKRPDCPEAYYEQAEEQMVFTAKEFIKANPNIGAIMLECTGMQPFARAIQREVDLPVYSWGTLLDYAYSVVAHRDYYGHV</sequence>
<dbReference type="EMBL" id="FWXI01000027">
    <property type="protein sequence ID" value="SMD11794.1"/>
    <property type="molecule type" value="Genomic_DNA"/>
</dbReference>
<keyword evidence="2" id="KW-1185">Reference proteome</keyword>
<evidence type="ECO:0008006" key="3">
    <source>
        <dbReference type="Google" id="ProtNLM"/>
    </source>
</evidence>
<dbReference type="OrthoDB" id="1676875at2"/>